<evidence type="ECO:0000256" key="2">
    <source>
        <dbReference type="ARBA" id="ARBA00022722"/>
    </source>
</evidence>
<dbReference type="STRING" id="106004.A0A1Y2G351"/>
<dbReference type="InParanoid" id="A0A1Y2G351"/>
<evidence type="ECO:0000256" key="6">
    <source>
        <dbReference type="ARBA" id="ARBA00023242"/>
    </source>
</evidence>
<dbReference type="PANTHER" id="PTHR12814">
    <property type="entry name" value="RNA-BINDING PROTEIN NOB1"/>
    <property type="match status" value="1"/>
</dbReference>
<evidence type="ECO:0000256" key="1">
    <source>
        <dbReference type="ARBA" id="ARBA00005858"/>
    </source>
</evidence>
<dbReference type="EMBL" id="MCGR01000003">
    <property type="protein sequence ID" value="ORY90883.1"/>
    <property type="molecule type" value="Genomic_DNA"/>
</dbReference>
<dbReference type="GO" id="GO:0030688">
    <property type="term" value="C:preribosome, small subunit precursor"/>
    <property type="evidence" value="ECO:0007669"/>
    <property type="project" value="TreeGrafter"/>
</dbReference>
<comment type="caution">
    <text evidence="12">The sequence shown here is derived from an EMBL/GenBank/DDBJ whole genome shotgun (WGS) entry which is preliminary data.</text>
</comment>
<evidence type="ECO:0000259" key="11">
    <source>
        <dbReference type="Pfam" id="PF17146"/>
    </source>
</evidence>
<proteinExistence type="inferred from homology"/>
<dbReference type="Pfam" id="PF17146">
    <property type="entry name" value="PIN_6"/>
    <property type="match status" value="1"/>
</dbReference>
<dbReference type="FunCoup" id="A0A1Y2G351">
    <property type="interactions" value="368"/>
</dbReference>
<evidence type="ECO:0000256" key="7">
    <source>
        <dbReference type="PIRNR" id="PIRNR037125"/>
    </source>
</evidence>
<dbReference type="PIRSF" id="PIRSF037125">
    <property type="entry name" value="D-site_20S_pre-rRNA_nuclease"/>
    <property type="match status" value="1"/>
</dbReference>
<dbReference type="GO" id="GO:0030490">
    <property type="term" value="P:maturation of SSU-rRNA"/>
    <property type="evidence" value="ECO:0007669"/>
    <property type="project" value="TreeGrafter"/>
</dbReference>
<dbReference type="OrthoDB" id="446759at2759"/>
<dbReference type="PANTHER" id="PTHR12814:SF2">
    <property type="entry name" value="RNA-BINDING PROTEIN NOB1"/>
    <property type="match status" value="1"/>
</dbReference>
<dbReference type="InterPro" id="IPR017117">
    <property type="entry name" value="Nob1_euk"/>
</dbReference>
<feature type="region of interest" description="Disordered" evidence="9">
    <location>
        <begin position="444"/>
        <end position="487"/>
    </location>
</feature>
<evidence type="ECO:0000256" key="3">
    <source>
        <dbReference type="ARBA" id="ARBA00022723"/>
    </source>
</evidence>
<dbReference type="Gene3D" id="3.40.50.1010">
    <property type="entry name" value="5'-nuclease"/>
    <property type="match status" value="1"/>
</dbReference>
<feature type="compositionally biased region" description="Basic and acidic residues" evidence="9">
    <location>
        <begin position="143"/>
        <end position="166"/>
    </location>
</feature>
<evidence type="ECO:0000313" key="13">
    <source>
        <dbReference type="Proteomes" id="UP000193467"/>
    </source>
</evidence>
<dbReference type="SUPFAM" id="SSF144206">
    <property type="entry name" value="NOB1 zinc finger-like"/>
    <property type="match status" value="1"/>
</dbReference>
<feature type="domain" description="Ribonuclease PIN" evidence="11">
    <location>
        <begin position="20"/>
        <end position="120"/>
    </location>
</feature>
<dbReference type="GO" id="GO:0004521">
    <property type="term" value="F:RNA endonuclease activity"/>
    <property type="evidence" value="ECO:0007669"/>
    <property type="project" value="UniProtKB-UniRule"/>
</dbReference>
<evidence type="ECO:0000256" key="9">
    <source>
        <dbReference type="SAM" id="MobiDB-lite"/>
    </source>
</evidence>
<evidence type="ECO:0000256" key="8">
    <source>
        <dbReference type="PIRSR" id="PIRSR037125-1"/>
    </source>
</evidence>
<keyword evidence="5 7" id="KW-0862">Zinc</keyword>
<organism evidence="12 13">
    <name type="scientific">Leucosporidium creatinivorum</name>
    <dbReference type="NCBI Taxonomy" id="106004"/>
    <lineage>
        <taxon>Eukaryota</taxon>
        <taxon>Fungi</taxon>
        <taxon>Dikarya</taxon>
        <taxon>Basidiomycota</taxon>
        <taxon>Pucciniomycotina</taxon>
        <taxon>Microbotryomycetes</taxon>
        <taxon>Leucosporidiales</taxon>
        <taxon>Leucosporidium</taxon>
    </lineage>
</organism>
<dbReference type="GO" id="GO:0005730">
    <property type="term" value="C:nucleolus"/>
    <property type="evidence" value="ECO:0007669"/>
    <property type="project" value="UniProtKB-SubCell"/>
</dbReference>
<dbReference type="InterPro" id="IPR033411">
    <property type="entry name" value="Ribonuclease_PIN"/>
</dbReference>
<protein>
    <recommendedName>
        <fullName evidence="7">20S-pre-rRNA D-site endonuclease NOB1</fullName>
    </recommendedName>
</protein>
<feature type="compositionally biased region" description="Acidic residues" evidence="9">
    <location>
        <begin position="213"/>
        <end position="224"/>
    </location>
</feature>
<keyword evidence="13" id="KW-1185">Reference proteome</keyword>
<keyword evidence="2" id="KW-0540">Nuclease</keyword>
<dbReference type="Gene3D" id="6.20.210.10">
    <property type="entry name" value="Nin one binding (NOB1), Zn-ribbon-like"/>
    <property type="match status" value="1"/>
</dbReference>
<feature type="binding site" evidence="8">
    <location>
        <position position="324"/>
    </location>
    <ligand>
        <name>Zn(2+)</name>
        <dbReference type="ChEBI" id="CHEBI:29105"/>
    </ligand>
</feature>
<sequence>MASAPPPASISGDVRGIKHLIVDSSPLLTSPLASLRGMAANYLVTPDVVRELRDRKGREVMQEAQLQLPAQPGSQDKDGFTIREPTAEAIAKITSFARKTGDIAVLSAADIRVLALCLTLELEENGHWRVRDHPGQVLTGPPKPDESEEKKDEDKELAEKVDQLDVKEEEEPVASTSAAVVEEPIVEKQEVKEEAPIEAEAEVEADATSAETNAEEEEEDDGNDSDSSTGSGGSWITPDNVTAQKVKDLGLFAPPTDVTKPRKSVMKSAVLTGDFAMQNVALQMGLNVLGSGGKRVREVRTWVLRCHACYKLCKDPEKRFCPSCGGPTLLRTSITYVPATPENPKGYVLHLKANFQYRLRGTVYSLPNPKMGKAGGGVNAAPVLREDQKEWSRGVKTAEVMRGKEMRAMVKSVMDDKRRGTSSGSLGGAGGIAGFNDVDWQPALMRGEKGRKKGGKNGAGGEVRLDSSGLPVIGSGRKNINESRRRH</sequence>
<evidence type="ECO:0000313" key="12">
    <source>
        <dbReference type="EMBL" id="ORY90883.1"/>
    </source>
</evidence>
<feature type="domain" description="Nin one binding (NOB1) Zn-ribbon-like" evidence="10">
    <location>
        <begin position="296"/>
        <end position="372"/>
    </location>
</feature>
<comment type="subcellular location">
    <subcellularLocation>
        <location evidence="7">Nucleus</location>
        <location evidence="7">Nucleolus</location>
    </subcellularLocation>
</comment>
<dbReference type="AlphaFoldDB" id="A0A1Y2G351"/>
<dbReference type="CDD" id="cd09876">
    <property type="entry name" value="PIN_Nob1-like"/>
    <property type="match status" value="1"/>
</dbReference>
<feature type="binding site" evidence="8">
    <location>
        <position position="321"/>
    </location>
    <ligand>
        <name>Zn(2+)</name>
        <dbReference type="ChEBI" id="CHEBI:29105"/>
    </ligand>
</feature>
<accession>A0A1Y2G351</accession>
<keyword evidence="4" id="KW-0378">Hydrolase</keyword>
<feature type="compositionally biased region" description="Basic and acidic residues" evidence="9">
    <location>
        <begin position="185"/>
        <end position="195"/>
    </location>
</feature>
<keyword evidence="6 7" id="KW-0539">Nucleus</keyword>
<dbReference type="InterPro" id="IPR014881">
    <property type="entry name" value="NOB1_Zn-bd"/>
</dbReference>
<dbReference type="InterPro" id="IPR039907">
    <property type="entry name" value="NOB1"/>
</dbReference>
<gene>
    <name evidence="12" type="ORF">BCR35DRAFT_274925</name>
</gene>
<dbReference type="GO" id="GO:0046872">
    <property type="term" value="F:metal ion binding"/>
    <property type="evidence" value="ECO:0007669"/>
    <property type="project" value="UniProtKB-UniRule"/>
</dbReference>
<dbReference type="Pfam" id="PF08772">
    <property type="entry name" value="Zn_ribbon_NOB1"/>
    <property type="match status" value="1"/>
</dbReference>
<feature type="region of interest" description="Disordered" evidence="9">
    <location>
        <begin position="131"/>
        <end position="239"/>
    </location>
</feature>
<dbReference type="InterPro" id="IPR036283">
    <property type="entry name" value="NOB1_Zf-like_sf"/>
</dbReference>
<keyword evidence="3 7" id="KW-0479">Metal-binding</keyword>
<dbReference type="FunFam" id="3.40.50.1010:FF:000020">
    <property type="entry name" value="20S-pre-rRNA D-site endonuclease NOB1"/>
    <property type="match status" value="1"/>
</dbReference>
<evidence type="ECO:0000259" key="10">
    <source>
        <dbReference type="Pfam" id="PF08772"/>
    </source>
</evidence>
<feature type="binding site" evidence="8">
    <location>
        <position position="309"/>
    </location>
    <ligand>
        <name>Zn(2+)</name>
        <dbReference type="ChEBI" id="CHEBI:29105"/>
    </ligand>
</feature>
<evidence type="ECO:0000256" key="5">
    <source>
        <dbReference type="ARBA" id="ARBA00022833"/>
    </source>
</evidence>
<reference evidence="12 13" key="1">
    <citation type="submission" date="2016-07" db="EMBL/GenBank/DDBJ databases">
        <title>Pervasive Adenine N6-methylation of Active Genes in Fungi.</title>
        <authorList>
            <consortium name="DOE Joint Genome Institute"/>
            <person name="Mondo S.J."/>
            <person name="Dannebaum R.O."/>
            <person name="Kuo R.C."/>
            <person name="Labutti K."/>
            <person name="Haridas S."/>
            <person name="Kuo A."/>
            <person name="Salamov A."/>
            <person name="Ahrendt S.R."/>
            <person name="Lipzen A."/>
            <person name="Sullivan W."/>
            <person name="Andreopoulos W.B."/>
            <person name="Clum A."/>
            <person name="Lindquist E."/>
            <person name="Daum C."/>
            <person name="Ramamoorthy G.K."/>
            <person name="Gryganskyi A."/>
            <person name="Culley D."/>
            <person name="Magnuson J.K."/>
            <person name="James T.Y."/>
            <person name="O'Malley M.A."/>
            <person name="Stajich J.E."/>
            <person name="Spatafora J.W."/>
            <person name="Visel A."/>
            <person name="Grigoriev I.V."/>
        </authorList>
    </citation>
    <scope>NUCLEOTIDE SEQUENCE [LARGE SCALE GENOMIC DNA]</scope>
    <source>
        <strain evidence="12 13">62-1032</strain>
    </source>
</reference>
<feature type="compositionally biased region" description="Acidic residues" evidence="9">
    <location>
        <begin position="196"/>
        <end position="205"/>
    </location>
</feature>
<evidence type="ECO:0000256" key="4">
    <source>
        <dbReference type="ARBA" id="ARBA00022801"/>
    </source>
</evidence>
<name>A0A1Y2G351_9BASI</name>
<comment type="function">
    <text evidence="7">Required for the synthesis of 40S ribosome subunits. Has a role in processing 20S pre-rRNA into the mature 18S rRNA, where it is required for cleavage at the 3' end of the mature 18S rRNA (D-site). Accompanies the 20S pre-rRNA from the nucleus to the cytoplasm.</text>
</comment>
<dbReference type="Proteomes" id="UP000193467">
    <property type="component" value="Unassembled WGS sequence"/>
</dbReference>
<comment type="similarity">
    <text evidence="1 7">Belongs to the NOB1 family.</text>
</comment>
<dbReference type="GO" id="GO:0005737">
    <property type="term" value="C:cytoplasm"/>
    <property type="evidence" value="ECO:0007669"/>
    <property type="project" value="UniProtKB-ARBA"/>
</dbReference>
<feature type="binding site" evidence="8">
    <location>
        <position position="306"/>
    </location>
    <ligand>
        <name>Zn(2+)</name>
        <dbReference type="ChEBI" id="CHEBI:29105"/>
    </ligand>
</feature>
<dbReference type="GO" id="GO:0016787">
    <property type="term" value="F:hydrolase activity"/>
    <property type="evidence" value="ECO:0007669"/>
    <property type="project" value="UniProtKB-KW"/>
</dbReference>